<feature type="transmembrane region" description="Helical" evidence="9">
    <location>
        <begin position="119"/>
        <end position="141"/>
    </location>
</feature>
<evidence type="ECO:0000256" key="5">
    <source>
        <dbReference type="ARBA" id="ARBA00022692"/>
    </source>
</evidence>
<evidence type="ECO:0000256" key="4">
    <source>
        <dbReference type="ARBA" id="ARBA00022519"/>
    </source>
</evidence>
<evidence type="ECO:0000256" key="2">
    <source>
        <dbReference type="ARBA" id="ARBA00022448"/>
    </source>
</evidence>
<comment type="caution">
    <text evidence="11">The sequence shown here is derived from an EMBL/GenBank/DDBJ whole genome shotgun (WGS) entry which is preliminary data.</text>
</comment>
<evidence type="ECO:0000256" key="9">
    <source>
        <dbReference type="RuleBase" id="RU369079"/>
    </source>
</evidence>
<keyword evidence="6 9" id="KW-1133">Transmembrane helix</keyword>
<evidence type="ECO:0000256" key="6">
    <source>
        <dbReference type="ARBA" id="ARBA00022989"/>
    </source>
</evidence>
<name>A0A506U1U1_9HYPH</name>
<reference evidence="11 12" key="1">
    <citation type="submission" date="2019-06" db="EMBL/GenBank/DDBJ databases">
        <authorList>
            <person name="Li M."/>
        </authorList>
    </citation>
    <scope>NUCLEOTIDE SEQUENCE [LARGE SCALE GENOMIC DNA]</scope>
    <source>
        <strain evidence="11 12">BGMRC6574</strain>
    </source>
</reference>
<evidence type="ECO:0000313" key="12">
    <source>
        <dbReference type="Proteomes" id="UP000320314"/>
    </source>
</evidence>
<dbReference type="GO" id="GO:0015740">
    <property type="term" value="P:C4-dicarboxylate transport"/>
    <property type="evidence" value="ECO:0007669"/>
    <property type="project" value="TreeGrafter"/>
</dbReference>
<gene>
    <name evidence="11" type="ORF">FJU11_10855</name>
</gene>
<dbReference type="Proteomes" id="UP000320314">
    <property type="component" value="Unassembled WGS sequence"/>
</dbReference>
<keyword evidence="3" id="KW-1003">Cell membrane</keyword>
<comment type="subunit">
    <text evidence="9">The complex comprises the extracytoplasmic solute receptor protein and the two transmembrane proteins.</text>
</comment>
<dbReference type="PANTHER" id="PTHR35011">
    <property type="entry name" value="2,3-DIKETO-L-GULONATE TRAP TRANSPORTER SMALL PERMEASE PROTEIN YIAM"/>
    <property type="match status" value="1"/>
</dbReference>
<dbReference type="GO" id="GO:0005886">
    <property type="term" value="C:plasma membrane"/>
    <property type="evidence" value="ECO:0007669"/>
    <property type="project" value="UniProtKB-SubCell"/>
</dbReference>
<comment type="caution">
    <text evidence="9">Lacks conserved residue(s) required for the propagation of feature annotation.</text>
</comment>
<evidence type="ECO:0000256" key="7">
    <source>
        <dbReference type="ARBA" id="ARBA00023136"/>
    </source>
</evidence>
<dbReference type="GO" id="GO:0022857">
    <property type="term" value="F:transmembrane transporter activity"/>
    <property type="evidence" value="ECO:0007669"/>
    <property type="project" value="UniProtKB-UniRule"/>
</dbReference>
<evidence type="ECO:0000256" key="8">
    <source>
        <dbReference type="ARBA" id="ARBA00038436"/>
    </source>
</evidence>
<feature type="transmembrane region" description="Helical" evidence="9">
    <location>
        <begin position="82"/>
        <end position="107"/>
    </location>
</feature>
<organism evidence="11 12">
    <name type="scientific">Pararhizobium mangrovi</name>
    <dbReference type="NCBI Taxonomy" id="2590452"/>
    <lineage>
        <taxon>Bacteria</taxon>
        <taxon>Pseudomonadati</taxon>
        <taxon>Pseudomonadota</taxon>
        <taxon>Alphaproteobacteria</taxon>
        <taxon>Hyphomicrobiales</taxon>
        <taxon>Rhizobiaceae</taxon>
        <taxon>Rhizobium/Agrobacterium group</taxon>
        <taxon>Pararhizobium</taxon>
    </lineage>
</organism>
<comment type="subcellular location">
    <subcellularLocation>
        <location evidence="1 9">Cell inner membrane</location>
        <topology evidence="1 9">Multi-pass membrane protein</topology>
    </subcellularLocation>
</comment>
<protein>
    <recommendedName>
        <fullName evidence="9">TRAP transporter small permease protein</fullName>
    </recommendedName>
</protein>
<evidence type="ECO:0000256" key="3">
    <source>
        <dbReference type="ARBA" id="ARBA00022475"/>
    </source>
</evidence>
<sequence>MRLPKTILTAACCATLALLVVVPFVQIVLRYVFSAPIVGAEEFTRFLLIVLVFATYPLVAAEHENIVMTEFRDAMPRALRKMLAVLVVVASTATAIFIAAVTWSTIFKNLNNATPTLKIPFWIFLGSTFFGFAATGLVHLLSLRNPPQEETTVL</sequence>
<dbReference type="EMBL" id="VHLH01000019">
    <property type="protein sequence ID" value="TPW27730.1"/>
    <property type="molecule type" value="Genomic_DNA"/>
</dbReference>
<dbReference type="AlphaFoldDB" id="A0A506U1U1"/>
<dbReference type="InterPro" id="IPR055348">
    <property type="entry name" value="DctQ"/>
</dbReference>
<dbReference type="PANTHER" id="PTHR35011:SF2">
    <property type="entry name" value="2,3-DIKETO-L-GULONATE TRAP TRANSPORTER SMALL PERMEASE PROTEIN YIAM"/>
    <property type="match status" value="1"/>
</dbReference>
<evidence type="ECO:0000313" key="11">
    <source>
        <dbReference type="EMBL" id="TPW27730.1"/>
    </source>
</evidence>
<evidence type="ECO:0000256" key="1">
    <source>
        <dbReference type="ARBA" id="ARBA00004429"/>
    </source>
</evidence>
<feature type="domain" description="Tripartite ATP-independent periplasmic transporters DctQ component" evidence="10">
    <location>
        <begin position="19"/>
        <end position="143"/>
    </location>
</feature>
<comment type="similarity">
    <text evidence="8 9">Belongs to the TRAP transporter small permease family.</text>
</comment>
<accession>A0A506U1U1</accession>
<keyword evidence="7 9" id="KW-0472">Membrane</keyword>
<dbReference type="RefSeq" id="WP_141167075.1">
    <property type="nucleotide sequence ID" value="NZ_VHLH01000019.1"/>
</dbReference>
<evidence type="ECO:0000259" key="10">
    <source>
        <dbReference type="Pfam" id="PF04290"/>
    </source>
</evidence>
<proteinExistence type="inferred from homology"/>
<keyword evidence="2 9" id="KW-0813">Transport</keyword>
<keyword evidence="4 9" id="KW-0997">Cell inner membrane</keyword>
<keyword evidence="12" id="KW-1185">Reference proteome</keyword>
<dbReference type="InterPro" id="IPR007387">
    <property type="entry name" value="TRAP_DctQ"/>
</dbReference>
<feature type="transmembrane region" description="Helical" evidence="9">
    <location>
        <begin position="44"/>
        <end position="61"/>
    </location>
</feature>
<keyword evidence="5 9" id="KW-0812">Transmembrane</keyword>
<comment type="function">
    <text evidence="9">Part of the tripartite ATP-independent periplasmic (TRAP) transport system.</text>
</comment>
<dbReference type="OrthoDB" id="6161610at2"/>
<dbReference type="Pfam" id="PF04290">
    <property type="entry name" value="DctQ"/>
    <property type="match status" value="1"/>
</dbReference>